<evidence type="ECO:0000256" key="1">
    <source>
        <dbReference type="ARBA" id="ARBA00006594"/>
    </source>
</evidence>
<feature type="domain" description="DNA methylase N-4/N-6" evidence="6">
    <location>
        <begin position="94"/>
        <end position="455"/>
    </location>
</feature>
<dbReference type="InterPro" id="IPR002295">
    <property type="entry name" value="N4/N6-MTase_EcoPI_Mod-like"/>
</dbReference>
<proteinExistence type="inferred from homology"/>
<dbReference type="InterPro" id="IPR029063">
    <property type="entry name" value="SAM-dependent_MTases_sf"/>
</dbReference>
<dbReference type="Pfam" id="PF01555">
    <property type="entry name" value="N6_N4_Mtase"/>
    <property type="match status" value="1"/>
</dbReference>
<evidence type="ECO:0000256" key="3">
    <source>
        <dbReference type="ARBA" id="ARBA00022679"/>
    </source>
</evidence>
<name>B6W901_9FIRM</name>
<dbReference type="GO" id="GO:0008170">
    <property type="term" value="F:N-methyltransferase activity"/>
    <property type="evidence" value="ECO:0007669"/>
    <property type="project" value="InterPro"/>
</dbReference>
<organism evidence="7 8">
    <name type="scientific">Anaerococcus hydrogenalis DSM 7454</name>
    <dbReference type="NCBI Taxonomy" id="561177"/>
    <lineage>
        <taxon>Bacteria</taxon>
        <taxon>Bacillati</taxon>
        <taxon>Bacillota</taxon>
        <taxon>Tissierellia</taxon>
        <taxon>Tissierellales</taxon>
        <taxon>Peptoniphilaceae</taxon>
        <taxon>Anaerococcus</taxon>
    </lineage>
</organism>
<dbReference type="GO" id="GO:0009307">
    <property type="term" value="P:DNA restriction-modification system"/>
    <property type="evidence" value="ECO:0007669"/>
    <property type="project" value="UniProtKB-KW"/>
</dbReference>
<keyword evidence="2 7" id="KW-0489">Methyltransferase</keyword>
<reference evidence="7 8" key="1">
    <citation type="submission" date="2008-09" db="EMBL/GenBank/DDBJ databases">
        <authorList>
            <person name="Fulton L."/>
            <person name="Clifton S."/>
            <person name="Fulton B."/>
            <person name="Xu J."/>
            <person name="Minx P."/>
            <person name="Pepin K.H."/>
            <person name="Johnson M."/>
            <person name="Thiruvilangam P."/>
            <person name="Bhonagiri V."/>
            <person name="Nash W.E."/>
            <person name="Mardis E.R."/>
            <person name="Wilson R.K."/>
        </authorList>
    </citation>
    <scope>NUCLEOTIDE SEQUENCE [LARGE SCALE GENOMIC DNA]</scope>
    <source>
        <strain evidence="7 8">DSM 7454</strain>
    </source>
</reference>
<comment type="similarity">
    <text evidence="1">Belongs to the N(4)/N(6)-methyltransferase family.</text>
</comment>
<evidence type="ECO:0000259" key="6">
    <source>
        <dbReference type="Pfam" id="PF01555"/>
    </source>
</evidence>
<dbReference type="InterPro" id="IPR002941">
    <property type="entry name" value="DNA_methylase_N4/N6"/>
</dbReference>
<protein>
    <submittedName>
        <fullName evidence="7">DNA (Cytosine-5-)-methyltransferase</fullName>
    </submittedName>
</protein>
<gene>
    <name evidence="7" type="ORF">ANHYDRO_01052</name>
</gene>
<dbReference type="SUPFAM" id="SSF53335">
    <property type="entry name" value="S-adenosyl-L-methionine-dependent methyltransferases"/>
    <property type="match status" value="1"/>
</dbReference>
<evidence type="ECO:0000313" key="8">
    <source>
        <dbReference type="Proteomes" id="UP000005451"/>
    </source>
</evidence>
<comment type="caution">
    <text evidence="7">The sequence shown here is derived from an EMBL/GenBank/DDBJ whole genome shotgun (WGS) entry which is preliminary data.</text>
</comment>
<keyword evidence="5" id="KW-0680">Restriction system</keyword>
<dbReference type="GO" id="GO:0003677">
    <property type="term" value="F:DNA binding"/>
    <property type="evidence" value="ECO:0007669"/>
    <property type="project" value="InterPro"/>
</dbReference>
<dbReference type="REBASE" id="53636">
    <property type="entry name" value="M.Ahy7454ORF1052P"/>
</dbReference>
<evidence type="ECO:0000256" key="5">
    <source>
        <dbReference type="ARBA" id="ARBA00022747"/>
    </source>
</evidence>
<dbReference type="PROSITE" id="PS00092">
    <property type="entry name" value="N6_MTASE"/>
    <property type="match status" value="1"/>
</dbReference>
<keyword evidence="3 7" id="KW-0808">Transferase</keyword>
<dbReference type="InterPro" id="IPR002052">
    <property type="entry name" value="DNA_methylase_N6_adenine_CS"/>
</dbReference>
<evidence type="ECO:0000313" key="7">
    <source>
        <dbReference type="EMBL" id="EEB36106.1"/>
    </source>
</evidence>
<accession>B6W901</accession>
<dbReference type="PRINTS" id="PR00506">
    <property type="entry name" value="D21N6MTFRASE"/>
</dbReference>
<dbReference type="Gene3D" id="3.40.50.150">
    <property type="entry name" value="Vaccinia Virus protein VP39"/>
    <property type="match status" value="1"/>
</dbReference>
<dbReference type="GO" id="GO:0032259">
    <property type="term" value="P:methylation"/>
    <property type="evidence" value="ECO:0007669"/>
    <property type="project" value="UniProtKB-KW"/>
</dbReference>
<keyword evidence="4" id="KW-0949">S-adenosyl-L-methionine</keyword>
<reference evidence="7 8" key="2">
    <citation type="submission" date="2008-10" db="EMBL/GenBank/DDBJ databases">
        <title>Draft genome sequence of Anaerococcus hydrogenalis (DSM 7454).</title>
        <authorList>
            <person name="Sudarsanam P."/>
            <person name="Ley R."/>
            <person name="Guruge J."/>
            <person name="Turnbaugh P.J."/>
            <person name="Mahowald M."/>
            <person name="Liep D."/>
            <person name="Gordon J."/>
        </authorList>
    </citation>
    <scope>NUCLEOTIDE SEQUENCE [LARGE SCALE GENOMIC DNA]</scope>
    <source>
        <strain evidence="7 8">DSM 7454</strain>
    </source>
</reference>
<evidence type="ECO:0000256" key="4">
    <source>
        <dbReference type="ARBA" id="ARBA00022691"/>
    </source>
</evidence>
<dbReference type="eggNOG" id="COG2189">
    <property type="taxonomic scope" value="Bacteria"/>
</dbReference>
<dbReference type="EMBL" id="ABXA01000027">
    <property type="protein sequence ID" value="EEB36106.1"/>
    <property type="molecule type" value="Genomic_DNA"/>
</dbReference>
<dbReference type="Proteomes" id="UP000005451">
    <property type="component" value="Unassembled WGS sequence"/>
</dbReference>
<dbReference type="STRING" id="561177.ANHYDRO_01052"/>
<evidence type="ECO:0000256" key="2">
    <source>
        <dbReference type="ARBA" id="ARBA00022603"/>
    </source>
</evidence>
<sequence length="585" mass="67897">MLEYLNHLKEIHTDDESRIALSKIETALTEKKYGLVWEEHEEEVDKQLVHNIPVFREIEDKKIIGDNTSAFNFILEGDNLHSLKLLEKTHKGKVDVIYIDPPYNTGNKDFIYDDNYIGSDDGYRHSKWLSFMNERLRIARKLLSKEGVIFCSIGDDELSQFKIILDEIFGEDNFINLVSVKTKNAAGASGGGQDLKLKKNLEYLIIYSKDIKFLPEFNTVYKLTEIEELLDYYKENDISWKYTSVLVNPGRKKYIGSTVDGAGDEIKIYKRQNPIFMSVNQVAKKDNISVREVYKNYFNQIHMTAMPQSSIRKRVFDYIGEDNLDKESLYSIEYIPISGRNKGRLYEQFYKGQKLRLIAWFADVGVSNSDGVFKKDIEGTYWDGIELNNLSKEGNVKFSNGKKPLSLLNRIIKMYKYKDAVILDYFAGSGTTGHAVVQLNKEDGGDRKYILCTNNENNICEKITYQRMKNIQGELPHNLKYYRTEFIPKLSEDEEILSSKLLDYIKEMVELENMCEIDGVKRRIILSDEDLNIALSEMEESGVLYIPSFILLTNEIKDSIEERKLEVVTIPDYYFTEELREVNEL</sequence>
<dbReference type="AlphaFoldDB" id="B6W901"/>